<protein>
    <submittedName>
        <fullName evidence="1">Uncharacterized protein</fullName>
    </submittedName>
</protein>
<comment type="caution">
    <text evidence="1">The sequence shown here is derived from an EMBL/GenBank/DDBJ whole genome shotgun (WGS) entry which is preliminary data.</text>
</comment>
<dbReference type="Proteomes" id="UP000473574">
    <property type="component" value="Unassembled WGS sequence"/>
</dbReference>
<reference evidence="1 2" key="1">
    <citation type="journal article" date="2020" name="Microb. Ecol.">
        <title>Ecogenomics of the Marine Benthic Filamentous Cyanobacterium Adonisia.</title>
        <authorList>
            <person name="Walter J.M."/>
            <person name="Coutinho F.H."/>
            <person name="Leomil L."/>
            <person name="Hargreaves P.I."/>
            <person name="Campeao M.E."/>
            <person name="Vieira V.V."/>
            <person name="Silva B.S."/>
            <person name="Fistarol G.O."/>
            <person name="Salomon P.S."/>
            <person name="Sawabe T."/>
            <person name="Mino S."/>
            <person name="Hosokawa M."/>
            <person name="Miyashita H."/>
            <person name="Maruyama F."/>
            <person name="van Verk M.C."/>
            <person name="Dutilh B.E."/>
            <person name="Thompson C.C."/>
            <person name="Thompson F.L."/>
        </authorList>
    </citation>
    <scope>NUCLEOTIDE SEQUENCE [LARGE SCALE GENOMIC DNA]</scope>
    <source>
        <strain evidence="1 2">CCMR0082</strain>
    </source>
</reference>
<gene>
    <name evidence="1" type="ORF">D0962_18875</name>
</gene>
<evidence type="ECO:0000313" key="2">
    <source>
        <dbReference type="Proteomes" id="UP000473574"/>
    </source>
</evidence>
<evidence type="ECO:0000313" key="1">
    <source>
        <dbReference type="EMBL" id="NEZ64825.1"/>
    </source>
</evidence>
<dbReference type="AlphaFoldDB" id="A0A6M0S8M2"/>
<proteinExistence type="predicted"/>
<name>A0A6M0S8M2_9CYAN</name>
<dbReference type="RefSeq" id="WP_163665393.1">
    <property type="nucleotide sequence ID" value="NZ_QZCE01000002.1"/>
</dbReference>
<sequence>MLIFAIDPGSKQSGYTIWSPESGFFDFGKVPNEKVVSLLKSPNLQVADVVIEKITLYQRADENIHDTVLWCGRYVQVCKDNAVTPVLAPRSDVKKILLPGLKPSDRNDSTVKAYLKDRFAPGVSNHGKGTKSDPGYFYGFKADVWQAFALAVAYHDSLVEAVAA</sequence>
<accession>A0A6M0S8M2</accession>
<dbReference type="EMBL" id="QZCE01000002">
    <property type="protein sequence ID" value="NEZ64825.1"/>
    <property type="molecule type" value="Genomic_DNA"/>
</dbReference>
<organism evidence="1 2">
    <name type="scientific">Adonisia turfae CCMR0082</name>
    <dbReference type="NCBI Taxonomy" id="2304604"/>
    <lineage>
        <taxon>Bacteria</taxon>
        <taxon>Bacillati</taxon>
        <taxon>Cyanobacteriota</taxon>
        <taxon>Adonisia</taxon>
        <taxon>Adonisia turfae</taxon>
    </lineage>
</organism>